<organism evidence="3 4">
    <name type="scientific">Amycolatopsis camponoti</name>
    <dbReference type="NCBI Taxonomy" id="2606593"/>
    <lineage>
        <taxon>Bacteria</taxon>
        <taxon>Bacillati</taxon>
        <taxon>Actinomycetota</taxon>
        <taxon>Actinomycetes</taxon>
        <taxon>Pseudonocardiales</taxon>
        <taxon>Pseudonocardiaceae</taxon>
        <taxon>Amycolatopsis</taxon>
    </lineage>
</organism>
<feature type="compositionally biased region" description="Basic and acidic residues" evidence="1">
    <location>
        <begin position="35"/>
        <end position="55"/>
    </location>
</feature>
<gene>
    <name evidence="3" type="ORF">AA23TX_01876</name>
</gene>
<keyword evidence="2" id="KW-0812">Transmembrane</keyword>
<evidence type="ECO:0008006" key="5">
    <source>
        <dbReference type="Google" id="ProtNLM"/>
    </source>
</evidence>
<evidence type="ECO:0000313" key="4">
    <source>
        <dbReference type="Proteomes" id="UP000399805"/>
    </source>
</evidence>
<proteinExistence type="predicted"/>
<dbReference type="EMBL" id="CABVGP010000001">
    <property type="protein sequence ID" value="VVJ16855.1"/>
    <property type="molecule type" value="Genomic_DNA"/>
</dbReference>
<feature type="transmembrane region" description="Helical" evidence="2">
    <location>
        <begin position="128"/>
        <end position="148"/>
    </location>
</feature>
<evidence type="ECO:0000313" key="3">
    <source>
        <dbReference type="EMBL" id="VVJ16855.1"/>
    </source>
</evidence>
<reference evidence="3 4" key="1">
    <citation type="submission" date="2019-09" db="EMBL/GenBank/DDBJ databases">
        <authorList>
            <person name="Leyn A S."/>
        </authorList>
    </citation>
    <scope>NUCLEOTIDE SEQUENCE [LARGE SCALE GENOMIC DNA]</scope>
    <source>
        <strain evidence="3">AA231_1</strain>
    </source>
</reference>
<feature type="region of interest" description="Disordered" evidence="1">
    <location>
        <begin position="24"/>
        <end position="105"/>
    </location>
</feature>
<name>A0A6I8LM77_9PSEU</name>
<keyword evidence="2" id="KW-0472">Membrane</keyword>
<dbReference type="RefSeq" id="WP_155542135.1">
    <property type="nucleotide sequence ID" value="NZ_CABVGP010000001.1"/>
</dbReference>
<keyword evidence="4" id="KW-1185">Reference proteome</keyword>
<evidence type="ECO:0000256" key="1">
    <source>
        <dbReference type="SAM" id="MobiDB-lite"/>
    </source>
</evidence>
<dbReference type="AlphaFoldDB" id="A0A6I8LM77"/>
<feature type="transmembrane region" description="Helical" evidence="2">
    <location>
        <begin position="154"/>
        <end position="172"/>
    </location>
</feature>
<keyword evidence="2" id="KW-1133">Transmembrane helix</keyword>
<protein>
    <recommendedName>
        <fullName evidence="5">DUF308 domain-containing protein</fullName>
    </recommendedName>
</protein>
<accession>A0A6I8LM77</accession>
<sequence length="190" mass="19824">MSRGKDGPEDVDATFAEIVADLRADGFGLPEEDTADKADKADRADRADRADKADKTGTAGPGFGVESESRRKPDRPAEPPVVDTPPEPGWRSGGTSWDATMFSDDPAGDDEHYVPPEPPPLPRPKMGAFLILLLFLAGLFLLILPGAIGVGPTVATPLGILALATSIALLLLRVRQGPPPGADPSNGAQV</sequence>
<dbReference type="Proteomes" id="UP000399805">
    <property type="component" value="Unassembled WGS sequence"/>
</dbReference>
<feature type="compositionally biased region" description="Pro residues" evidence="1">
    <location>
        <begin position="78"/>
        <end position="88"/>
    </location>
</feature>
<feature type="compositionally biased region" description="Basic and acidic residues" evidence="1">
    <location>
        <begin position="67"/>
        <end position="77"/>
    </location>
</feature>
<evidence type="ECO:0000256" key="2">
    <source>
        <dbReference type="SAM" id="Phobius"/>
    </source>
</evidence>